<name>A0ACA9KZL3_9GLOM</name>
<gene>
    <name evidence="1" type="ORF">SCALOS_LOCUS3104</name>
</gene>
<sequence length="221" mass="26210">IEDFGLINVREERRNLEDEKEELREIILGIKEETRISFILIEFPHNLEMLTFVEWKMKKQCRSVGMTKEKDPIEEETELIPMEEDKVQISHAGEEQLHKPTKEDSDGRDTFDEFEYEDELLEEAEGYYTNARPIKQAAYRSGPKEQEFLKEQVKEMLNRTSEDMIEEMEVFTLCDSSSSSYWPDEVSISDESSEMEWADNKSEDYDLLDNRSQDEDFEDTQ</sequence>
<protein>
    <submittedName>
        <fullName evidence="1">11861_t:CDS:1</fullName>
    </submittedName>
</protein>
<evidence type="ECO:0000313" key="2">
    <source>
        <dbReference type="Proteomes" id="UP000789860"/>
    </source>
</evidence>
<keyword evidence="2" id="KW-1185">Reference proteome</keyword>
<evidence type="ECO:0000313" key="1">
    <source>
        <dbReference type="EMBL" id="CAG8497770.1"/>
    </source>
</evidence>
<reference evidence="1" key="1">
    <citation type="submission" date="2021-06" db="EMBL/GenBank/DDBJ databases">
        <authorList>
            <person name="Kallberg Y."/>
            <person name="Tangrot J."/>
            <person name="Rosling A."/>
        </authorList>
    </citation>
    <scope>NUCLEOTIDE SEQUENCE</scope>
    <source>
        <strain evidence="1">AU212A</strain>
    </source>
</reference>
<organism evidence="1 2">
    <name type="scientific">Scutellospora calospora</name>
    <dbReference type="NCBI Taxonomy" id="85575"/>
    <lineage>
        <taxon>Eukaryota</taxon>
        <taxon>Fungi</taxon>
        <taxon>Fungi incertae sedis</taxon>
        <taxon>Mucoromycota</taxon>
        <taxon>Glomeromycotina</taxon>
        <taxon>Glomeromycetes</taxon>
        <taxon>Diversisporales</taxon>
        <taxon>Gigasporaceae</taxon>
        <taxon>Scutellospora</taxon>
    </lineage>
</organism>
<dbReference type="Proteomes" id="UP000789860">
    <property type="component" value="Unassembled WGS sequence"/>
</dbReference>
<dbReference type="EMBL" id="CAJVPM010003181">
    <property type="protein sequence ID" value="CAG8497770.1"/>
    <property type="molecule type" value="Genomic_DNA"/>
</dbReference>
<proteinExistence type="predicted"/>
<feature type="non-terminal residue" evidence="1">
    <location>
        <position position="1"/>
    </location>
</feature>
<comment type="caution">
    <text evidence="1">The sequence shown here is derived from an EMBL/GenBank/DDBJ whole genome shotgun (WGS) entry which is preliminary data.</text>
</comment>
<accession>A0ACA9KZL3</accession>